<protein>
    <recommendedName>
        <fullName evidence="3">Sensory transduction regulator</fullName>
    </recommendedName>
</protein>
<name>A0A4R6MI13_9GAMM</name>
<dbReference type="RefSeq" id="WP_133501949.1">
    <property type="nucleotide sequence ID" value="NZ_SNXC01000002.1"/>
</dbReference>
<keyword evidence="2" id="KW-1185">Reference proteome</keyword>
<evidence type="ECO:0000313" key="1">
    <source>
        <dbReference type="EMBL" id="TDP01217.1"/>
    </source>
</evidence>
<sequence>MNWTLESIHNTFTQTGFYQSHHVSASFEESTLTLIFNEFGDLPIIMAIGDGQILVEAALVERHEFENPSEIDYRLLTTHKYLPLSTIGIQPIGGIDWYVIFGALSTNSKIEVIIEELQLLVRNTFHVIDTLEPLYRFNTLKP</sequence>
<proteinExistence type="predicted"/>
<gene>
    <name evidence="1" type="ORF">DFP79_0118</name>
</gene>
<accession>A0A4R6MI13</accession>
<reference evidence="1 2" key="1">
    <citation type="submission" date="2019-03" db="EMBL/GenBank/DDBJ databases">
        <title>Genomic Encyclopedia of Type Strains, Phase III (KMG-III): the genomes of soil and plant-associated and newly described type strains.</title>
        <authorList>
            <person name="Whitman W."/>
        </authorList>
    </citation>
    <scope>NUCLEOTIDE SEQUENCE [LARGE SCALE GENOMIC DNA]</scope>
    <source>
        <strain evidence="1 2">CECT 7378</strain>
    </source>
</reference>
<organism evidence="1 2">
    <name type="scientific">Marinomonas balearica</name>
    <dbReference type="NCBI Taxonomy" id="491947"/>
    <lineage>
        <taxon>Bacteria</taxon>
        <taxon>Pseudomonadati</taxon>
        <taxon>Pseudomonadota</taxon>
        <taxon>Gammaproteobacteria</taxon>
        <taxon>Oceanospirillales</taxon>
        <taxon>Oceanospirillaceae</taxon>
        <taxon>Marinomonas</taxon>
    </lineage>
</organism>
<evidence type="ECO:0008006" key="3">
    <source>
        <dbReference type="Google" id="ProtNLM"/>
    </source>
</evidence>
<evidence type="ECO:0000313" key="2">
    <source>
        <dbReference type="Proteomes" id="UP000294656"/>
    </source>
</evidence>
<dbReference type="InterPro" id="IPR019231">
    <property type="entry name" value="DUF2170"/>
</dbReference>
<dbReference type="AlphaFoldDB" id="A0A4R6MI13"/>
<comment type="caution">
    <text evidence="1">The sequence shown here is derived from an EMBL/GenBank/DDBJ whole genome shotgun (WGS) entry which is preliminary data.</text>
</comment>
<dbReference type="OrthoDB" id="7677665at2"/>
<dbReference type="Pfam" id="PF09938">
    <property type="entry name" value="DUF2170"/>
    <property type="match status" value="1"/>
</dbReference>
<dbReference type="EMBL" id="SNXC01000002">
    <property type="protein sequence ID" value="TDP01217.1"/>
    <property type="molecule type" value="Genomic_DNA"/>
</dbReference>
<dbReference type="Proteomes" id="UP000294656">
    <property type="component" value="Unassembled WGS sequence"/>
</dbReference>